<feature type="signal peptide" evidence="1">
    <location>
        <begin position="1"/>
        <end position="22"/>
    </location>
</feature>
<dbReference type="EMBL" id="JACHDZ010000002">
    <property type="protein sequence ID" value="MBB5343419.1"/>
    <property type="molecule type" value="Genomic_DNA"/>
</dbReference>
<feature type="domain" description="DUF4440" evidence="2">
    <location>
        <begin position="42"/>
        <end position="152"/>
    </location>
</feature>
<protein>
    <recommendedName>
        <fullName evidence="2">DUF4440 domain-containing protein</fullName>
    </recommendedName>
</protein>
<dbReference type="InterPro" id="IPR032710">
    <property type="entry name" value="NTF2-like_dom_sf"/>
</dbReference>
<sequence length="164" mass="18231">MKRLSALLSLFLVSGAFVLAHAQAVQSLDSMKSQEELTRAITMLDKELFDAYNTCNLDMLGTLVTDDLEFYHDKTGLAVGKQVFLDAIKNNICGKVTRELVPGTLEVYPLHGYGAVEIGVHRFHHPGTQDHGVVGEAKFITLWQYKDGAWKVSRVISYDHHGAK</sequence>
<keyword evidence="1" id="KW-0732">Signal</keyword>
<gene>
    <name evidence="3" type="ORF">HDF10_001394</name>
</gene>
<evidence type="ECO:0000259" key="2">
    <source>
        <dbReference type="Pfam" id="PF14534"/>
    </source>
</evidence>
<dbReference type="Proteomes" id="UP000569092">
    <property type="component" value="Unassembled WGS sequence"/>
</dbReference>
<evidence type="ECO:0000313" key="3">
    <source>
        <dbReference type="EMBL" id="MBB5343419.1"/>
    </source>
</evidence>
<dbReference type="SUPFAM" id="SSF54427">
    <property type="entry name" value="NTF2-like"/>
    <property type="match status" value="1"/>
</dbReference>
<name>A0A7W8J6A1_9BACT</name>
<feature type="chain" id="PRO_5031297803" description="DUF4440 domain-containing protein" evidence="1">
    <location>
        <begin position="23"/>
        <end position="164"/>
    </location>
</feature>
<evidence type="ECO:0000313" key="4">
    <source>
        <dbReference type="Proteomes" id="UP000569092"/>
    </source>
</evidence>
<reference evidence="3 4" key="1">
    <citation type="submission" date="2020-08" db="EMBL/GenBank/DDBJ databases">
        <title>Genomic Encyclopedia of Type Strains, Phase IV (KMG-V): Genome sequencing to study the core and pangenomes of soil and plant-associated prokaryotes.</title>
        <authorList>
            <person name="Whitman W."/>
        </authorList>
    </citation>
    <scope>NUCLEOTIDE SEQUENCE [LARGE SCALE GENOMIC DNA]</scope>
    <source>
        <strain evidence="3 4">M8US30</strain>
    </source>
</reference>
<dbReference type="InterPro" id="IPR027843">
    <property type="entry name" value="DUF4440"/>
</dbReference>
<comment type="caution">
    <text evidence="3">The sequence shown here is derived from an EMBL/GenBank/DDBJ whole genome shotgun (WGS) entry which is preliminary data.</text>
</comment>
<dbReference type="Pfam" id="PF14534">
    <property type="entry name" value="DUF4440"/>
    <property type="match status" value="1"/>
</dbReference>
<proteinExistence type="predicted"/>
<organism evidence="3 4">
    <name type="scientific">Tunturiibacter lichenicola</name>
    <dbReference type="NCBI Taxonomy" id="2051959"/>
    <lineage>
        <taxon>Bacteria</taxon>
        <taxon>Pseudomonadati</taxon>
        <taxon>Acidobacteriota</taxon>
        <taxon>Terriglobia</taxon>
        <taxon>Terriglobales</taxon>
        <taxon>Acidobacteriaceae</taxon>
        <taxon>Tunturiibacter</taxon>
    </lineage>
</organism>
<dbReference type="Gene3D" id="3.10.450.50">
    <property type="match status" value="1"/>
</dbReference>
<dbReference type="AlphaFoldDB" id="A0A7W8J6A1"/>
<evidence type="ECO:0000256" key="1">
    <source>
        <dbReference type="SAM" id="SignalP"/>
    </source>
</evidence>
<accession>A0A7W8J6A1</accession>